<keyword evidence="5" id="KW-0732">Signal</keyword>
<name>A0ABM3JEF3_BACDO</name>
<evidence type="ECO:0000259" key="7">
    <source>
        <dbReference type="SMART" id="SM00701"/>
    </source>
</evidence>
<dbReference type="SMART" id="SM00644">
    <property type="entry name" value="Ami_2"/>
    <property type="match status" value="2"/>
</dbReference>
<keyword evidence="8" id="KW-1185">Reference proteome</keyword>
<dbReference type="RefSeq" id="XP_049307607.1">
    <property type="nucleotide sequence ID" value="XM_049451650.1"/>
</dbReference>
<evidence type="ECO:0000256" key="2">
    <source>
        <dbReference type="ARBA" id="ARBA00022588"/>
    </source>
</evidence>
<keyword evidence="3" id="KW-0391">Immunity</keyword>
<sequence length="376" mass="40912">MAFKTFLTLFAVLLCANAAFGVNIISRATWGGRSPTSRTTLASGLSYVIVHHTAGNYCSTQTACSQQMRSMQAYHMDSLGWADIGYNFLIGGDGQVYEGRGWSTVGAHATNWNSKSIGISFMGNYNNNVPTAAQIAAAKALIADAVSRGQISSNYILYGHRQVGSTECPGNNLYAEIKKWSNWRANINNMAFKTFLTLFAVLLCANAVFGVNIISRATWRGRSPTRRTSLASGLPYAIIHHTAGNYCSTQTACSQQMRNLQAYHMDSKGWSDIGYNFLIGGDGKVYEGRGWSTEGAHVKGLNNQSIGIAFMGNYNKNVPTAAQIAAAKALLADAVSRGQISSNYILYGHRQVGTTECPGNNLYAEIQKWSNWRTRV</sequence>
<dbReference type="InterPro" id="IPR015510">
    <property type="entry name" value="PGRP"/>
</dbReference>
<evidence type="ECO:0000256" key="1">
    <source>
        <dbReference type="ARBA" id="ARBA00007553"/>
    </source>
</evidence>
<dbReference type="PANTHER" id="PTHR11022">
    <property type="entry name" value="PEPTIDOGLYCAN RECOGNITION PROTEIN"/>
    <property type="match status" value="1"/>
</dbReference>
<keyword evidence="4" id="KW-0472">Membrane</keyword>
<evidence type="ECO:0000259" key="6">
    <source>
        <dbReference type="SMART" id="SM00644"/>
    </source>
</evidence>
<evidence type="ECO:0000313" key="9">
    <source>
        <dbReference type="RefSeq" id="XP_049307607.1"/>
    </source>
</evidence>
<feature type="domain" description="Peptidoglycan recognition protein family" evidence="7">
    <location>
        <begin position="22"/>
        <end position="164"/>
    </location>
</feature>
<gene>
    <name evidence="9" type="primary">LOC125777285</name>
</gene>
<dbReference type="InterPro" id="IPR036505">
    <property type="entry name" value="Amidase/PGRP_sf"/>
</dbReference>
<dbReference type="GeneID" id="125777285"/>
<protein>
    <submittedName>
        <fullName evidence="9">Peptidoglycan-recognition protein LF-like</fullName>
    </submittedName>
</protein>
<feature type="domain" description="Peptidoglycan recognition protein family" evidence="7">
    <location>
        <begin position="211"/>
        <end position="353"/>
    </location>
</feature>
<organism evidence="8 9">
    <name type="scientific">Bactrocera dorsalis</name>
    <name type="common">Oriental fruit fly</name>
    <name type="synonym">Dacus dorsalis</name>
    <dbReference type="NCBI Taxonomy" id="27457"/>
    <lineage>
        <taxon>Eukaryota</taxon>
        <taxon>Metazoa</taxon>
        <taxon>Ecdysozoa</taxon>
        <taxon>Arthropoda</taxon>
        <taxon>Hexapoda</taxon>
        <taxon>Insecta</taxon>
        <taxon>Pterygota</taxon>
        <taxon>Neoptera</taxon>
        <taxon>Endopterygota</taxon>
        <taxon>Diptera</taxon>
        <taxon>Brachycera</taxon>
        <taxon>Muscomorpha</taxon>
        <taxon>Tephritoidea</taxon>
        <taxon>Tephritidae</taxon>
        <taxon>Bactrocera</taxon>
        <taxon>Bactrocera</taxon>
    </lineage>
</organism>
<comment type="similarity">
    <text evidence="1">Belongs to the N-acetylmuramoyl-L-alanine amidase 2 family.</text>
</comment>
<evidence type="ECO:0000256" key="5">
    <source>
        <dbReference type="SAM" id="SignalP"/>
    </source>
</evidence>
<dbReference type="PANTHER" id="PTHR11022:SF75">
    <property type="entry name" value="PEPTIDOGLYCAN-RECOGNITION PROTEIN SB1-RELATED"/>
    <property type="match status" value="1"/>
</dbReference>
<dbReference type="Pfam" id="PF01510">
    <property type="entry name" value="Amidase_2"/>
    <property type="match status" value="2"/>
</dbReference>
<dbReference type="Proteomes" id="UP001652620">
    <property type="component" value="Chromosome 3"/>
</dbReference>
<dbReference type="CDD" id="cd06583">
    <property type="entry name" value="PGRP"/>
    <property type="match status" value="2"/>
</dbReference>
<accession>A0ABM3JEF3</accession>
<feature type="signal peptide" evidence="5">
    <location>
        <begin position="1"/>
        <end position="21"/>
    </location>
</feature>
<dbReference type="InterPro" id="IPR002502">
    <property type="entry name" value="Amidase_domain"/>
</dbReference>
<dbReference type="Gene3D" id="3.40.80.10">
    <property type="entry name" value="Peptidoglycan recognition protein-like"/>
    <property type="match status" value="2"/>
</dbReference>
<evidence type="ECO:0000256" key="3">
    <source>
        <dbReference type="ARBA" id="ARBA00022859"/>
    </source>
</evidence>
<feature type="chain" id="PRO_5045311139" evidence="5">
    <location>
        <begin position="22"/>
        <end position="376"/>
    </location>
</feature>
<keyword evidence="2" id="KW-0399">Innate immunity</keyword>
<feature type="transmembrane region" description="Helical" evidence="4">
    <location>
        <begin position="195"/>
        <end position="214"/>
    </location>
</feature>
<evidence type="ECO:0000313" key="8">
    <source>
        <dbReference type="Proteomes" id="UP001652620"/>
    </source>
</evidence>
<feature type="domain" description="N-acetylmuramoyl-L-alanine amidase" evidence="6">
    <location>
        <begin position="223"/>
        <end position="359"/>
    </location>
</feature>
<evidence type="ECO:0000256" key="4">
    <source>
        <dbReference type="SAM" id="Phobius"/>
    </source>
</evidence>
<proteinExistence type="inferred from homology"/>
<reference evidence="9" key="1">
    <citation type="submission" date="2025-08" db="UniProtKB">
        <authorList>
            <consortium name="RefSeq"/>
        </authorList>
    </citation>
    <scope>IDENTIFICATION</scope>
    <source>
        <tissue evidence="9">Adult</tissue>
    </source>
</reference>
<feature type="domain" description="N-acetylmuramoyl-L-alanine amidase" evidence="6">
    <location>
        <begin position="33"/>
        <end position="170"/>
    </location>
</feature>
<dbReference type="InterPro" id="IPR006619">
    <property type="entry name" value="PGRP_domain_met/bac"/>
</dbReference>
<keyword evidence="4" id="KW-0812">Transmembrane</keyword>
<dbReference type="SMART" id="SM00701">
    <property type="entry name" value="PGRP"/>
    <property type="match status" value="2"/>
</dbReference>
<keyword evidence="4" id="KW-1133">Transmembrane helix</keyword>
<dbReference type="SUPFAM" id="SSF55846">
    <property type="entry name" value="N-acetylmuramoyl-L-alanine amidase-like"/>
    <property type="match status" value="2"/>
</dbReference>